<dbReference type="RefSeq" id="WP_395112885.1">
    <property type="nucleotide sequence ID" value="NZ_JBIMSO010000022.1"/>
</dbReference>
<evidence type="ECO:0000256" key="1">
    <source>
        <dbReference type="SAM" id="MobiDB-lite"/>
    </source>
</evidence>
<protein>
    <recommendedName>
        <fullName evidence="4">Lipoprotein</fullName>
    </recommendedName>
</protein>
<comment type="caution">
    <text evidence="2">The sequence shown here is derived from an EMBL/GenBank/DDBJ whole genome shotgun (WGS) entry which is preliminary data.</text>
</comment>
<reference evidence="2 3" key="1">
    <citation type="submission" date="2024-10" db="EMBL/GenBank/DDBJ databases">
        <authorList>
            <person name="Riesco R."/>
        </authorList>
    </citation>
    <scope>NUCLEOTIDE SEQUENCE [LARGE SCALE GENOMIC DNA]</scope>
    <source>
        <strain evidence="2 3">NCIMB 15449</strain>
    </source>
</reference>
<dbReference type="Proteomes" id="UP001609175">
    <property type="component" value="Unassembled WGS sequence"/>
</dbReference>
<feature type="compositionally biased region" description="Low complexity" evidence="1">
    <location>
        <begin position="162"/>
        <end position="173"/>
    </location>
</feature>
<evidence type="ECO:0000313" key="3">
    <source>
        <dbReference type="Proteomes" id="UP001609175"/>
    </source>
</evidence>
<dbReference type="EMBL" id="JBIMSO010000022">
    <property type="protein sequence ID" value="MFH5207485.1"/>
    <property type="molecule type" value="Genomic_DNA"/>
</dbReference>
<evidence type="ECO:0000313" key="2">
    <source>
        <dbReference type="EMBL" id="MFH5207485.1"/>
    </source>
</evidence>
<dbReference type="PROSITE" id="PS51257">
    <property type="entry name" value="PROKAR_LIPOPROTEIN"/>
    <property type="match status" value="1"/>
</dbReference>
<sequence length="255" mass="27853">MGSRAGWLCAAVLAATMFVGGCGWLSTEYKLHRVGAQPAYSDIWSAEPGVDLFSRSAELVRAVVEAGRYTAFAGFGPTFPGYRKAIGNGPEDYAAVDVDYVFRHGPGTLTYPKTKFNRITGLSESETEISAVVCTFDMYEDPTRAIGLDPTLGALDVRLTNPSGDPGLPGSPDLHPESEDARGRYVPDWNVFGSWRIVALEFVRSEVPTACKEWFQPLFPSFRTDIFIMRAPPGFVAPAMPVGIRYPEWIGPSDD</sequence>
<name>A0ABW7JHP0_9NOCA</name>
<gene>
    <name evidence="2" type="ORF">ACHIPZ_04525</name>
</gene>
<organism evidence="2 3">
    <name type="scientific">Antrihabitans spumae</name>
    <dbReference type="NCBI Taxonomy" id="3373370"/>
    <lineage>
        <taxon>Bacteria</taxon>
        <taxon>Bacillati</taxon>
        <taxon>Actinomycetota</taxon>
        <taxon>Actinomycetes</taxon>
        <taxon>Mycobacteriales</taxon>
        <taxon>Nocardiaceae</taxon>
        <taxon>Antrihabitans</taxon>
    </lineage>
</organism>
<accession>A0ABW7JHP0</accession>
<proteinExistence type="predicted"/>
<evidence type="ECO:0008006" key="4">
    <source>
        <dbReference type="Google" id="ProtNLM"/>
    </source>
</evidence>
<feature type="region of interest" description="Disordered" evidence="1">
    <location>
        <begin position="160"/>
        <end position="180"/>
    </location>
</feature>